<gene>
    <name evidence="1" type="ORF">FWJ32_04925</name>
</gene>
<dbReference type="EMBL" id="VTPS01000005">
    <property type="protein sequence ID" value="TZE82620.1"/>
    <property type="molecule type" value="Genomic_DNA"/>
</dbReference>
<accession>A0A5D8QD93</accession>
<reference evidence="1 2" key="1">
    <citation type="submission" date="2019-08" db="EMBL/GenBank/DDBJ databases">
        <title>Calorimonas adulescens gen. nov., sp. nov., an anaerobic thermophilic bacterium from Sakhalin hot spring.</title>
        <authorList>
            <person name="Khomyakova M.A."/>
            <person name="Merkel A.Y."/>
            <person name="Novikov A."/>
            <person name="Bonch-Osmolovskaya E.A."/>
            <person name="Slobodkin A.I."/>
        </authorList>
    </citation>
    <scope>NUCLEOTIDE SEQUENCE [LARGE SCALE GENOMIC DNA]</scope>
    <source>
        <strain evidence="1 2">A05MB</strain>
    </source>
</reference>
<dbReference type="Gene3D" id="1.10.10.10">
    <property type="entry name" value="Winged helix-like DNA-binding domain superfamily/Winged helix DNA-binding domain"/>
    <property type="match status" value="1"/>
</dbReference>
<keyword evidence="2" id="KW-1185">Reference proteome</keyword>
<name>A0A5D8QD93_9THEO</name>
<protein>
    <submittedName>
        <fullName evidence="1">Transcriptional regulator</fullName>
    </submittedName>
</protein>
<evidence type="ECO:0000313" key="1">
    <source>
        <dbReference type="EMBL" id="TZE82620.1"/>
    </source>
</evidence>
<evidence type="ECO:0000313" key="2">
    <source>
        <dbReference type="Proteomes" id="UP000322976"/>
    </source>
</evidence>
<proteinExistence type="predicted"/>
<sequence length="89" mass="10116">MLIKILKKLAGGGIYSNRLMTTELGVDKRLVEQMINQLQQPEYIERDSIGNCSSHCSCCTSKKRCCSNNDFIDLNIWRITDKGEKAMSQ</sequence>
<organism evidence="1 2">
    <name type="scientific">Calorimonas adulescens</name>
    <dbReference type="NCBI Taxonomy" id="2606906"/>
    <lineage>
        <taxon>Bacteria</taxon>
        <taxon>Bacillati</taxon>
        <taxon>Bacillota</taxon>
        <taxon>Clostridia</taxon>
        <taxon>Thermoanaerobacterales</taxon>
        <taxon>Thermoanaerobacteraceae</taxon>
        <taxon>Calorimonas</taxon>
    </lineage>
</organism>
<comment type="caution">
    <text evidence="1">The sequence shown here is derived from an EMBL/GenBank/DDBJ whole genome shotgun (WGS) entry which is preliminary data.</text>
</comment>
<dbReference type="AlphaFoldDB" id="A0A5D8QD93"/>
<dbReference type="InterPro" id="IPR036388">
    <property type="entry name" value="WH-like_DNA-bd_sf"/>
</dbReference>
<dbReference type="Proteomes" id="UP000322976">
    <property type="component" value="Unassembled WGS sequence"/>
</dbReference>
<dbReference type="RefSeq" id="WP_149544860.1">
    <property type="nucleotide sequence ID" value="NZ_VTPS01000005.1"/>
</dbReference>